<dbReference type="Gene3D" id="1.25.40.10">
    <property type="entry name" value="Tetratricopeptide repeat domain"/>
    <property type="match status" value="2"/>
</dbReference>
<feature type="signal peptide" evidence="4">
    <location>
        <begin position="1"/>
        <end position="33"/>
    </location>
</feature>
<protein>
    <submittedName>
        <fullName evidence="5">Tetratricopeptide repeat protein</fullName>
    </submittedName>
</protein>
<reference evidence="5" key="1">
    <citation type="submission" date="2011-11" db="EMBL/GenBank/DDBJ databases">
        <title>Improved High-Quality Draft sequence of Desulfovibrio sp. U5L.</title>
        <authorList>
            <consortium name="US DOE Joint Genome Institute"/>
            <person name="Lucas S."/>
            <person name="Han J."/>
            <person name="Lapidus A."/>
            <person name="Cheng J.-F."/>
            <person name="Goodwin L."/>
            <person name="Pitluck S."/>
            <person name="Peters L."/>
            <person name="Ovchinnikova G."/>
            <person name="Held B."/>
            <person name="Detter J.C."/>
            <person name="Han C."/>
            <person name="Tapia R."/>
            <person name="Land M."/>
            <person name="Hauser L."/>
            <person name="Kyrpides N."/>
            <person name="Ivanova N."/>
            <person name="Pagani I."/>
            <person name="Gabster J."/>
            <person name="Walker C."/>
            <person name="Stolyar S."/>
            <person name="Stahl D."/>
            <person name="Arkin A."/>
            <person name="Dehal P."/>
            <person name="Hazen T."/>
            <person name="Woyke T."/>
        </authorList>
    </citation>
    <scope>NUCLEOTIDE SEQUENCE [LARGE SCALE GENOMIC DNA]</scope>
    <source>
        <strain evidence="5">U5L</strain>
    </source>
</reference>
<evidence type="ECO:0000256" key="2">
    <source>
        <dbReference type="ARBA" id="ARBA00022803"/>
    </source>
</evidence>
<accession>I2PZW2</accession>
<dbReference type="EMBL" id="JH600068">
    <property type="protein sequence ID" value="EIG53068.1"/>
    <property type="molecule type" value="Genomic_DNA"/>
</dbReference>
<feature type="repeat" description="TPR" evidence="3">
    <location>
        <begin position="141"/>
        <end position="174"/>
    </location>
</feature>
<evidence type="ECO:0000256" key="3">
    <source>
        <dbReference type="PROSITE-ProRule" id="PRU00339"/>
    </source>
</evidence>
<dbReference type="SUPFAM" id="SSF48452">
    <property type="entry name" value="TPR-like"/>
    <property type="match status" value="1"/>
</dbReference>
<name>I2PZW2_9BACT</name>
<dbReference type="PANTHER" id="PTHR44858">
    <property type="entry name" value="TETRATRICOPEPTIDE REPEAT PROTEIN 6"/>
    <property type="match status" value="1"/>
</dbReference>
<keyword evidence="1" id="KW-0677">Repeat</keyword>
<dbReference type="SMART" id="SM00028">
    <property type="entry name" value="TPR"/>
    <property type="match status" value="5"/>
</dbReference>
<dbReference type="PROSITE" id="PS50005">
    <property type="entry name" value="TPR"/>
    <property type="match status" value="2"/>
</dbReference>
<evidence type="ECO:0000256" key="4">
    <source>
        <dbReference type="SAM" id="SignalP"/>
    </source>
</evidence>
<dbReference type="InterPro" id="IPR050498">
    <property type="entry name" value="Ycf3"/>
</dbReference>
<organism evidence="5">
    <name type="scientific">Desulfovibrio sp. U5L</name>
    <dbReference type="NCBI Taxonomy" id="596152"/>
    <lineage>
        <taxon>Bacteria</taxon>
        <taxon>Pseudomonadati</taxon>
        <taxon>Thermodesulfobacteriota</taxon>
        <taxon>Desulfovibrionia</taxon>
        <taxon>Desulfovibrionales</taxon>
        <taxon>Desulfovibrionaceae</taxon>
        <taxon>Desulfovibrio</taxon>
    </lineage>
</organism>
<feature type="repeat" description="TPR" evidence="3">
    <location>
        <begin position="175"/>
        <end position="208"/>
    </location>
</feature>
<sequence>MSFLTIFGRRFRLAVLAVLAGWTALCLPCPAPAGGLEQAKAGLTALADEDYAKAVTHLTEAIDSNELPEEQAYLFFAARGSAKAAEGDLPAAIADYTTALAKNPHYAPAAYNRGNCQFGLHHYDQAIGDYSLVLEINVTDAKALNNRGAAWFKKGNLQSALANYAMGIALDAEDPDLFLNRGKVYEALGDAEKAREDFLQVKKLDPSAKTPLD</sequence>
<evidence type="ECO:0000256" key="1">
    <source>
        <dbReference type="ARBA" id="ARBA00022737"/>
    </source>
</evidence>
<dbReference type="Pfam" id="PF13414">
    <property type="entry name" value="TPR_11"/>
    <property type="match status" value="1"/>
</dbReference>
<proteinExistence type="predicted"/>
<dbReference type="eggNOG" id="COG0457">
    <property type="taxonomic scope" value="Bacteria"/>
</dbReference>
<dbReference type="InterPro" id="IPR011990">
    <property type="entry name" value="TPR-like_helical_dom_sf"/>
</dbReference>
<keyword evidence="4" id="KW-0732">Signal</keyword>
<feature type="chain" id="PRO_5003662611" evidence="4">
    <location>
        <begin position="34"/>
        <end position="213"/>
    </location>
</feature>
<dbReference type="HOGENOM" id="CLU_1292699_0_0_7"/>
<evidence type="ECO:0000313" key="5">
    <source>
        <dbReference type="EMBL" id="EIG53068.1"/>
    </source>
</evidence>
<keyword evidence="2 3" id="KW-0802">TPR repeat</keyword>
<dbReference type="Pfam" id="PF14559">
    <property type="entry name" value="TPR_19"/>
    <property type="match status" value="1"/>
</dbReference>
<gene>
    <name evidence="5" type="ORF">DesU5LDRAFT_1376</name>
</gene>
<dbReference type="PANTHER" id="PTHR44858:SF1">
    <property type="entry name" value="UDP-N-ACETYLGLUCOSAMINE--PEPTIDE N-ACETYLGLUCOSAMINYLTRANSFERASE SPINDLY-RELATED"/>
    <property type="match status" value="1"/>
</dbReference>
<dbReference type="InterPro" id="IPR019734">
    <property type="entry name" value="TPR_rpt"/>
</dbReference>
<dbReference type="STRING" id="596152.DesU5LDRAFT_1376"/>
<dbReference type="AlphaFoldDB" id="I2PZW2"/>